<reference evidence="1 2" key="1">
    <citation type="submission" date="2019-01" db="EMBL/GenBank/DDBJ databases">
        <authorList>
            <consortium name="Pathogen Informatics"/>
        </authorList>
    </citation>
    <scope>NUCLEOTIDE SEQUENCE [LARGE SCALE GENOMIC DNA]</scope>
    <source>
        <strain evidence="1 2">NCTC10122</strain>
    </source>
</reference>
<gene>
    <name evidence="1" type="ORF">NCTC10122_00706</name>
</gene>
<evidence type="ECO:0000313" key="1">
    <source>
        <dbReference type="EMBL" id="VEU61114.1"/>
    </source>
</evidence>
<proteinExistence type="predicted"/>
<dbReference type="GO" id="GO:0006646">
    <property type="term" value="P:phosphatidylethanolamine biosynthetic process"/>
    <property type="evidence" value="ECO:0007669"/>
    <property type="project" value="TreeGrafter"/>
</dbReference>
<protein>
    <submittedName>
        <fullName evidence="1">3-deoxy-D-manno-octulosonic-acid kinase</fullName>
    </submittedName>
</protein>
<name>A0A449AA80_9BACT</name>
<accession>A0A449AA80</accession>
<keyword evidence="1" id="KW-0418">Kinase</keyword>
<dbReference type="Proteomes" id="UP000290942">
    <property type="component" value="Chromosome"/>
</dbReference>
<dbReference type="PANTHER" id="PTHR22603">
    <property type="entry name" value="CHOLINE/ETHANOALAMINE KINASE"/>
    <property type="match status" value="1"/>
</dbReference>
<dbReference type="InterPro" id="IPR011009">
    <property type="entry name" value="Kinase-like_dom_sf"/>
</dbReference>
<dbReference type="RefSeq" id="WP_129687915.1">
    <property type="nucleotide sequence ID" value="NZ_LR214970.1"/>
</dbReference>
<dbReference type="GO" id="GO:0004305">
    <property type="term" value="F:ethanolamine kinase activity"/>
    <property type="evidence" value="ECO:0007669"/>
    <property type="project" value="TreeGrafter"/>
</dbReference>
<dbReference type="EMBL" id="LR214970">
    <property type="protein sequence ID" value="VEU61114.1"/>
    <property type="molecule type" value="Genomic_DNA"/>
</dbReference>
<dbReference type="GO" id="GO:0005737">
    <property type="term" value="C:cytoplasm"/>
    <property type="evidence" value="ECO:0007669"/>
    <property type="project" value="TreeGrafter"/>
</dbReference>
<organism evidence="1 2">
    <name type="scientific">Mycoplasmopsis bovigenitalium</name>
    <dbReference type="NCBI Taxonomy" id="2112"/>
    <lineage>
        <taxon>Bacteria</taxon>
        <taxon>Bacillati</taxon>
        <taxon>Mycoplasmatota</taxon>
        <taxon>Mycoplasmoidales</taxon>
        <taxon>Metamycoplasmataceae</taxon>
        <taxon>Mycoplasmopsis</taxon>
    </lineage>
</organism>
<dbReference type="Pfam" id="PF01633">
    <property type="entry name" value="Choline_kinase"/>
    <property type="match status" value="1"/>
</dbReference>
<dbReference type="Gene3D" id="3.90.1200.10">
    <property type="match status" value="2"/>
</dbReference>
<dbReference type="PANTHER" id="PTHR22603:SF66">
    <property type="entry name" value="ETHANOLAMINE KINASE"/>
    <property type="match status" value="1"/>
</dbReference>
<dbReference type="AlphaFoldDB" id="A0A449AA80"/>
<dbReference type="SUPFAM" id="SSF56112">
    <property type="entry name" value="Protein kinase-like (PK-like)"/>
    <property type="match status" value="2"/>
</dbReference>
<evidence type="ECO:0000313" key="2">
    <source>
        <dbReference type="Proteomes" id="UP000290942"/>
    </source>
</evidence>
<keyword evidence="1" id="KW-0808">Transferase</keyword>
<sequence>MNKYLDLLNNKVDKDILQDLSDIEFKYEGFHNVTFKAKYKNIFCQLRVPTSNLVNHEFESDFLTNLPNVYYYKKGVLIRKWFEGNTIENIELNNELQRKIIQKVKEFHCQNIKLPAIDLFYYGRYSCKYKRLVEKYSDPKYFVTAHCDLNLKNILVDNKANVELIDFEWVRKAHPLFDVISLSKIGFDKQLLKELFIITDEEFDEFQYICNSFDKMAYAKKYKKMLLNNDLEQISKGYTNKSYKLNNLFIQHKRNNSFNHLNKLEIFNHLDIVEKVIYEDKDVIIRNFIKNKHIDWGLKKNRLMLAEAIAKLHTSKIKLKNNQIHNRIKFYVEELKEHKKFNEVFDQNTQKLIQEASKFLKNEVPSHNDLNRENILLTINNKIKLIDLEYSSMNSKYFDLAYHCSDIDYDEQTEKEFILNYAKNTNFSIDFDEYFAIKAIVNFYGIAWSLTFNKDFNFDWLTKHVFNNLGKLKNFYEKNLKNS</sequence>